<dbReference type="InterPro" id="IPR053151">
    <property type="entry name" value="RNase_H-like"/>
</dbReference>
<name>A0ABR0N5Z8_GOSAR</name>
<dbReference type="Proteomes" id="UP001358586">
    <property type="component" value="Chromosome 11"/>
</dbReference>
<dbReference type="EMBL" id="JARKNE010000011">
    <property type="protein sequence ID" value="KAK5786016.1"/>
    <property type="molecule type" value="Genomic_DNA"/>
</dbReference>
<dbReference type="PANTHER" id="PTHR47723">
    <property type="entry name" value="OS05G0353850 PROTEIN"/>
    <property type="match status" value="1"/>
</dbReference>
<evidence type="ECO:0000259" key="1">
    <source>
        <dbReference type="Pfam" id="PF13456"/>
    </source>
</evidence>
<feature type="domain" description="RNase H type-1" evidence="1">
    <location>
        <begin position="54"/>
        <end position="139"/>
    </location>
</feature>
<dbReference type="Pfam" id="PF13456">
    <property type="entry name" value="RVT_3"/>
    <property type="match status" value="1"/>
</dbReference>
<accession>A0ABR0N5Z8</accession>
<protein>
    <recommendedName>
        <fullName evidence="1">RNase H type-1 domain-containing protein</fullName>
    </recommendedName>
</protein>
<dbReference type="PANTHER" id="PTHR47723:SF24">
    <property type="entry name" value="RNASE H TYPE-1 DOMAIN-CONTAINING PROTEIN"/>
    <property type="match status" value="1"/>
</dbReference>
<dbReference type="Gene3D" id="3.30.420.10">
    <property type="entry name" value="Ribonuclease H-like superfamily/Ribonuclease H"/>
    <property type="match status" value="1"/>
</dbReference>
<dbReference type="InterPro" id="IPR002156">
    <property type="entry name" value="RNaseH_domain"/>
</dbReference>
<sequence length="145" mass="16795">MIVFSSSHSSVLDVIDTCISWTRSYSPPSTPSFLMGPMVTIMKWSALESGWVKLNTDDNEKVFRIEARSMLEGLCLLWDKEYHEVELECDNALLVEIILAREALDCHFIELKAIHKLIRRNWRIRIRHIPRAHNAVADFIPSMLL</sequence>
<dbReference type="InterPro" id="IPR036397">
    <property type="entry name" value="RNaseH_sf"/>
</dbReference>
<evidence type="ECO:0000313" key="3">
    <source>
        <dbReference type="Proteomes" id="UP001358586"/>
    </source>
</evidence>
<reference evidence="2 3" key="1">
    <citation type="submission" date="2023-03" db="EMBL/GenBank/DDBJ databases">
        <title>WGS of Gossypium arboreum.</title>
        <authorList>
            <person name="Yu D."/>
        </authorList>
    </citation>
    <scope>NUCLEOTIDE SEQUENCE [LARGE SCALE GENOMIC DNA]</scope>
    <source>
        <tissue evidence="2">Leaf</tissue>
    </source>
</reference>
<keyword evidence="3" id="KW-1185">Reference proteome</keyword>
<gene>
    <name evidence="2" type="ORF">PVK06_040640</name>
</gene>
<evidence type="ECO:0000313" key="2">
    <source>
        <dbReference type="EMBL" id="KAK5786016.1"/>
    </source>
</evidence>
<proteinExistence type="predicted"/>
<comment type="caution">
    <text evidence="2">The sequence shown here is derived from an EMBL/GenBank/DDBJ whole genome shotgun (WGS) entry which is preliminary data.</text>
</comment>
<organism evidence="2 3">
    <name type="scientific">Gossypium arboreum</name>
    <name type="common">Tree cotton</name>
    <name type="synonym">Gossypium nanking</name>
    <dbReference type="NCBI Taxonomy" id="29729"/>
    <lineage>
        <taxon>Eukaryota</taxon>
        <taxon>Viridiplantae</taxon>
        <taxon>Streptophyta</taxon>
        <taxon>Embryophyta</taxon>
        <taxon>Tracheophyta</taxon>
        <taxon>Spermatophyta</taxon>
        <taxon>Magnoliopsida</taxon>
        <taxon>eudicotyledons</taxon>
        <taxon>Gunneridae</taxon>
        <taxon>Pentapetalae</taxon>
        <taxon>rosids</taxon>
        <taxon>malvids</taxon>
        <taxon>Malvales</taxon>
        <taxon>Malvaceae</taxon>
        <taxon>Malvoideae</taxon>
        <taxon>Gossypium</taxon>
    </lineage>
</organism>